<dbReference type="GO" id="GO:0006536">
    <property type="term" value="P:glutamate metabolic process"/>
    <property type="evidence" value="ECO:0007669"/>
    <property type="project" value="TreeGrafter"/>
</dbReference>
<dbReference type="GO" id="GO:0047820">
    <property type="term" value="F:D-glutamate cyclase activity"/>
    <property type="evidence" value="ECO:0007669"/>
    <property type="project" value="TreeGrafter"/>
</dbReference>
<dbReference type="AlphaFoldDB" id="A0A9Q0L6T7"/>
<dbReference type="Pfam" id="PF07286">
    <property type="entry name" value="D-Glu_cyclase"/>
    <property type="match status" value="1"/>
</dbReference>
<evidence type="ECO:0000313" key="3">
    <source>
        <dbReference type="EMBL" id="KAJ5066465.1"/>
    </source>
</evidence>
<comment type="caution">
    <text evidence="3">The sequence shown here is derived from an EMBL/GenBank/DDBJ whole genome shotgun (WGS) entry which is preliminary data.</text>
</comment>
<dbReference type="FunFam" id="3.30.2040.10:FF:000001">
    <property type="entry name" value="D-glutamate cyclase, mitochondrial"/>
    <property type="match status" value="1"/>
</dbReference>
<dbReference type="NCBIfam" id="NF003969">
    <property type="entry name" value="PRK05463.1"/>
    <property type="match status" value="1"/>
</dbReference>
<evidence type="ECO:0000256" key="1">
    <source>
        <dbReference type="ARBA" id="ARBA00007896"/>
    </source>
</evidence>
<dbReference type="InterPro" id="IPR038021">
    <property type="entry name" value="Putative_hydro-lyase"/>
</dbReference>
<evidence type="ECO:0000256" key="2">
    <source>
        <dbReference type="ARBA" id="ARBA00023239"/>
    </source>
</evidence>
<reference evidence="3" key="1">
    <citation type="submission" date="2022-10" db="EMBL/GenBank/DDBJ databases">
        <title>Novel sulphate-reducing endosymbionts in the free-living metamonad Anaeramoeba.</title>
        <authorList>
            <person name="Jerlstrom-Hultqvist J."/>
            <person name="Cepicka I."/>
            <person name="Gallot-Lavallee L."/>
            <person name="Salas-Leiva D."/>
            <person name="Curtis B.A."/>
            <person name="Zahonova K."/>
            <person name="Pipaliya S."/>
            <person name="Dacks J."/>
            <person name="Roger A.J."/>
        </authorList>
    </citation>
    <scope>NUCLEOTIDE SEQUENCE</scope>
    <source>
        <strain evidence="3">BMAN</strain>
    </source>
</reference>
<organism evidence="3 4">
    <name type="scientific">Anaeramoeba ignava</name>
    <name type="common">Anaerobic marine amoeba</name>
    <dbReference type="NCBI Taxonomy" id="1746090"/>
    <lineage>
        <taxon>Eukaryota</taxon>
        <taxon>Metamonada</taxon>
        <taxon>Anaeramoebidae</taxon>
        <taxon>Anaeramoeba</taxon>
    </lineage>
</organism>
<sequence length="254" mass="28916">MFQTPKELRQEIRKGNFKKPTSGLCPGYLQANLVMIEEKYAEKFEEFCKSNKEACPLIDITETNKYESKLAKNSDLRTDLPKYRIYQKGILIDEVENVTQIVENYKMRCFLLGCSFSFEDLLVQEKIPVRNIEEKKNVSMFITNLDCVSVENFNTKLVVSMRPIPENLIEKTIELTEKCGIAHGKPVHIGNPDKIGIKDIFKPDFGDSVSIFENEKPCFWACGVTCSLAALSIKSDLVITHSPGHMFVTDSKEV</sequence>
<proteinExistence type="inferred from homology"/>
<protein>
    <submittedName>
        <fullName evidence="3">D-glutamate cyclase</fullName>
    </submittedName>
</protein>
<accession>A0A9Q0L6T7</accession>
<dbReference type="SUPFAM" id="SSF160920">
    <property type="entry name" value="PSTPO5379-like"/>
    <property type="match status" value="1"/>
</dbReference>
<dbReference type="InterPro" id="IPR009906">
    <property type="entry name" value="D-Glu_cyclase"/>
</dbReference>
<dbReference type="OrthoDB" id="10262538at2759"/>
<keyword evidence="4" id="KW-1185">Reference proteome</keyword>
<dbReference type="OMA" id="NVPMYKT"/>
<gene>
    <name evidence="3" type="ORF">M0811_13578</name>
</gene>
<dbReference type="Proteomes" id="UP001149090">
    <property type="component" value="Unassembled WGS sequence"/>
</dbReference>
<comment type="similarity">
    <text evidence="1">Belongs to the D-glutamate cyclase family.</text>
</comment>
<dbReference type="Gene3D" id="3.40.1640.10">
    <property type="entry name" value="PSTPO5379-like"/>
    <property type="match status" value="1"/>
</dbReference>
<dbReference type="PANTHER" id="PTHR32022:SF10">
    <property type="entry name" value="D-GLUTAMATE CYCLASE, MITOCHONDRIAL"/>
    <property type="match status" value="1"/>
</dbReference>
<dbReference type="PANTHER" id="PTHR32022">
    <property type="entry name" value="D-GLUTAMATE CYCLASE, MITOCHONDRIAL"/>
    <property type="match status" value="1"/>
</dbReference>
<keyword evidence="2" id="KW-0456">Lyase</keyword>
<evidence type="ECO:0000313" key="4">
    <source>
        <dbReference type="Proteomes" id="UP001149090"/>
    </source>
</evidence>
<dbReference type="Gene3D" id="3.30.2040.10">
    <property type="entry name" value="PSTPO5379-like domain"/>
    <property type="match status" value="1"/>
</dbReference>
<dbReference type="EMBL" id="JAPDFW010000142">
    <property type="protein sequence ID" value="KAJ5066465.1"/>
    <property type="molecule type" value="Genomic_DNA"/>
</dbReference>
<name>A0A9Q0L6T7_ANAIG</name>